<name>A0ABR3QSU1_9PLEO</name>
<feature type="region of interest" description="Disordered" evidence="3">
    <location>
        <begin position="266"/>
        <end position="285"/>
    </location>
</feature>
<keyword evidence="1" id="KW-0880">Kelch repeat</keyword>
<dbReference type="Pfam" id="PF24681">
    <property type="entry name" value="Kelch_KLHDC2_KLHL20_DRC7"/>
    <property type="match status" value="1"/>
</dbReference>
<feature type="region of interest" description="Disordered" evidence="3">
    <location>
        <begin position="72"/>
        <end position="94"/>
    </location>
</feature>
<dbReference type="SUPFAM" id="SSF117281">
    <property type="entry name" value="Kelch motif"/>
    <property type="match status" value="1"/>
</dbReference>
<keyword evidence="4" id="KW-0472">Membrane</keyword>
<sequence>MDSTQPQPAFEAPTRRKSVFMEVGLVDEEQVRSERSPAPSIAKHARPRHMRPARTVRFRSKDSILGLKDAIAQSDNDWETDTDSDEDDTIPRIQPSQNMVSPKVYRLGMLTVLLALMLPILQITSMSPQGVRAGVIPQTSIEPTVSRLDGRDSTTDVCKRWAGQSAVVNGTLYMYGFRTSNDSQQKSDTWTNDFLSLDLTKSWQIAGPSLTSLPTPSGPPAVSLGYLWNSLSSLYLYGGEFSEDPQGTPTANSVWEYKISSKEWVEHKDPKSSAGDNAEKAGQSIQRAAEGSGFSVANLGRGWYFGGHQDFLTTEGWSNQVERIYLKSLLEFTFPGFSNEGVDDLKGGKTAGDDGVYRNITEGGLQNSGSFPERADGVLVYVPGFGAEGTLIGVTGGDNDTFAQMNVIDVYDIANSTWYKQNTAGKTPKYRVNPCAVVAGAADGSSYNIYMYGGQSLQPAGNQTQYDDMWILSVPSFTWIEVDPDTSKSSSPPARAGHSCHVWDSQMIVLGGYTDPQLGCDTPGIYAFNMSSLGWSDQFTALTGDKATKAYNGNEGDEGNPLAQQANQRGFDHKAGLEGSYGYSVPKQVQSVIGGKETGGATLTAPVQTPTDGPYKSGTPQTYTVTGPNGAIITQTVDSGNSNSSANKANKIGAIVGGVLAGVFFFVAAYFAFCAWIYRKQVAIWKEHAAMVTARSNAEKNGAAGGAGGAFLGSAIASSGKNSTERNQRDGLGTSGSATASAIRTSNERTGTSYTGAAGVAGAGGVDALGRRRSSASSTDDLLDGQEPAFWGTRGVLLNPRRSLRVINRD</sequence>
<feature type="compositionally biased region" description="Acidic residues" evidence="3">
    <location>
        <begin position="76"/>
        <end position="88"/>
    </location>
</feature>
<dbReference type="EMBL" id="JAKJXO020000016">
    <property type="protein sequence ID" value="KAL1595223.1"/>
    <property type="molecule type" value="Genomic_DNA"/>
</dbReference>
<keyword evidence="6" id="KW-1185">Reference proteome</keyword>
<dbReference type="InterPro" id="IPR015915">
    <property type="entry name" value="Kelch-typ_b-propeller"/>
</dbReference>
<evidence type="ECO:0000256" key="1">
    <source>
        <dbReference type="ARBA" id="ARBA00022441"/>
    </source>
</evidence>
<feature type="transmembrane region" description="Helical" evidence="4">
    <location>
        <begin position="652"/>
        <end position="678"/>
    </location>
</feature>
<proteinExistence type="predicted"/>
<protein>
    <recommendedName>
        <fullName evidence="7">Kelch repeat-containing protein</fullName>
    </recommendedName>
</protein>
<keyword evidence="4" id="KW-0812">Transmembrane</keyword>
<dbReference type="PANTHER" id="PTHR46093:SF18">
    <property type="entry name" value="FIBRONECTIN TYPE-III DOMAIN-CONTAINING PROTEIN"/>
    <property type="match status" value="1"/>
</dbReference>
<dbReference type="Proteomes" id="UP001521785">
    <property type="component" value="Unassembled WGS sequence"/>
</dbReference>
<reference evidence="5 6" key="1">
    <citation type="submission" date="2024-02" db="EMBL/GenBank/DDBJ databases">
        <title>De novo assembly and annotation of 12 fungi associated with fruit tree decline syndrome in Ontario, Canada.</title>
        <authorList>
            <person name="Sulman M."/>
            <person name="Ellouze W."/>
            <person name="Ilyukhin E."/>
        </authorList>
    </citation>
    <scope>NUCLEOTIDE SEQUENCE [LARGE SCALE GENOMIC DNA]</scope>
    <source>
        <strain evidence="5 6">M42-189</strain>
    </source>
</reference>
<dbReference type="PANTHER" id="PTHR46093">
    <property type="entry name" value="ACYL-COA-BINDING DOMAIN-CONTAINING PROTEIN 5"/>
    <property type="match status" value="1"/>
</dbReference>
<evidence type="ECO:0000256" key="3">
    <source>
        <dbReference type="SAM" id="MobiDB-lite"/>
    </source>
</evidence>
<feature type="region of interest" description="Disordered" evidence="3">
    <location>
        <begin position="29"/>
        <end position="52"/>
    </location>
</feature>
<accession>A0ABR3QSU1</accession>
<dbReference type="Gene3D" id="2.120.10.80">
    <property type="entry name" value="Kelch-type beta propeller"/>
    <property type="match status" value="2"/>
</dbReference>
<feature type="compositionally biased region" description="Basic residues" evidence="3">
    <location>
        <begin position="43"/>
        <end position="52"/>
    </location>
</feature>
<keyword evidence="4" id="KW-1133">Transmembrane helix</keyword>
<evidence type="ECO:0008006" key="7">
    <source>
        <dbReference type="Google" id="ProtNLM"/>
    </source>
</evidence>
<comment type="caution">
    <text evidence="5">The sequence shown here is derived from an EMBL/GenBank/DDBJ whole genome shotgun (WGS) entry which is preliminary data.</text>
</comment>
<gene>
    <name evidence="5" type="ORF">SLS60_009911</name>
</gene>
<evidence type="ECO:0000313" key="6">
    <source>
        <dbReference type="Proteomes" id="UP001521785"/>
    </source>
</evidence>
<feature type="region of interest" description="Disordered" evidence="3">
    <location>
        <begin position="719"/>
        <end position="756"/>
    </location>
</feature>
<feature type="compositionally biased region" description="Polar residues" evidence="3">
    <location>
        <begin position="735"/>
        <end position="755"/>
    </location>
</feature>
<evidence type="ECO:0000256" key="4">
    <source>
        <dbReference type="SAM" id="Phobius"/>
    </source>
</evidence>
<evidence type="ECO:0000256" key="2">
    <source>
        <dbReference type="ARBA" id="ARBA00022737"/>
    </source>
</evidence>
<evidence type="ECO:0000313" key="5">
    <source>
        <dbReference type="EMBL" id="KAL1595223.1"/>
    </source>
</evidence>
<keyword evidence="2" id="KW-0677">Repeat</keyword>
<organism evidence="5 6">
    <name type="scientific">Paraconiothyrium brasiliense</name>
    <dbReference type="NCBI Taxonomy" id="300254"/>
    <lineage>
        <taxon>Eukaryota</taxon>
        <taxon>Fungi</taxon>
        <taxon>Dikarya</taxon>
        <taxon>Ascomycota</taxon>
        <taxon>Pezizomycotina</taxon>
        <taxon>Dothideomycetes</taxon>
        <taxon>Pleosporomycetidae</taxon>
        <taxon>Pleosporales</taxon>
        <taxon>Massarineae</taxon>
        <taxon>Didymosphaeriaceae</taxon>
        <taxon>Paraconiothyrium</taxon>
    </lineage>
</organism>